<dbReference type="EMBL" id="JRKL02000346">
    <property type="protein sequence ID" value="KAF3972281.1"/>
    <property type="molecule type" value="Genomic_DNA"/>
</dbReference>
<dbReference type="AlphaFoldDB" id="A0A8J4W538"/>
<proteinExistence type="predicted"/>
<sequence length="162" mass="18461">MEYSSMTFISTPFFINCGKNCQPLVTATNPTVNGLEIARCNCHLSVTSHMGYTVKALVKGKEKELEVAKPTEEECSGATKIDRVDVTREHGEEVKDGEEEEEPYHSSWDPCNYVVTITKRCDDCEPYLYEVLDFRIHFFFASLSSSDRVAMTMIYTLMKFLI</sequence>
<dbReference type="Proteomes" id="UP000737018">
    <property type="component" value="Unassembled WGS sequence"/>
</dbReference>
<gene>
    <name evidence="1" type="ORF">CMV_004194</name>
</gene>
<evidence type="ECO:0000313" key="1">
    <source>
        <dbReference type="EMBL" id="KAF3972281.1"/>
    </source>
</evidence>
<name>A0A8J4W538_9ROSI</name>
<protein>
    <submittedName>
        <fullName evidence="1">Uncharacterized protein</fullName>
    </submittedName>
</protein>
<accession>A0A8J4W538</accession>
<dbReference type="OrthoDB" id="10368203at2759"/>
<organism evidence="1 2">
    <name type="scientific">Castanea mollissima</name>
    <name type="common">Chinese chestnut</name>
    <dbReference type="NCBI Taxonomy" id="60419"/>
    <lineage>
        <taxon>Eukaryota</taxon>
        <taxon>Viridiplantae</taxon>
        <taxon>Streptophyta</taxon>
        <taxon>Embryophyta</taxon>
        <taxon>Tracheophyta</taxon>
        <taxon>Spermatophyta</taxon>
        <taxon>Magnoliopsida</taxon>
        <taxon>eudicotyledons</taxon>
        <taxon>Gunneridae</taxon>
        <taxon>Pentapetalae</taxon>
        <taxon>rosids</taxon>
        <taxon>fabids</taxon>
        <taxon>Fagales</taxon>
        <taxon>Fagaceae</taxon>
        <taxon>Castanea</taxon>
    </lineage>
</organism>
<reference evidence="1" key="1">
    <citation type="submission" date="2020-03" db="EMBL/GenBank/DDBJ databases">
        <title>Castanea mollissima Vanexum genome sequencing.</title>
        <authorList>
            <person name="Staton M."/>
        </authorList>
    </citation>
    <scope>NUCLEOTIDE SEQUENCE</scope>
    <source>
        <tissue evidence="1">Leaf</tissue>
    </source>
</reference>
<evidence type="ECO:0000313" key="2">
    <source>
        <dbReference type="Proteomes" id="UP000737018"/>
    </source>
</evidence>
<keyword evidence="2" id="KW-1185">Reference proteome</keyword>
<comment type="caution">
    <text evidence="1">The sequence shown here is derived from an EMBL/GenBank/DDBJ whole genome shotgun (WGS) entry which is preliminary data.</text>
</comment>